<name>A0ABW0SCS6_9RHOB</name>
<sequence>MMMTGHLLVAVASGIGSAALSLAVGQSIWMAFLLYVAGGNLGLLCSVVASLAWPPARRSAMRVLAHVSERPVP</sequence>
<protein>
    <submittedName>
        <fullName evidence="2">Uncharacterized protein</fullName>
    </submittedName>
</protein>
<keyword evidence="3" id="KW-1185">Reference proteome</keyword>
<reference evidence="3" key="1">
    <citation type="journal article" date="2019" name="Int. J. Syst. Evol. Microbiol.">
        <title>The Global Catalogue of Microorganisms (GCM) 10K type strain sequencing project: providing services to taxonomists for standard genome sequencing and annotation.</title>
        <authorList>
            <consortium name="The Broad Institute Genomics Platform"/>
            <consortium name="The Broad Institute Genome Sequencing Center for Infectious Disease"/>
            <person name="Wu L."/>
            <person name="Ma J."/>
        </authorList>
    </citation>
    <scope>NUCLEOTIDE SEQUENCE [LARGE SCALE GENOMIC DNA]</scope>
    <source>
        <strain evidence="3">KACC 11588</strain>
    </source>
</reference>
<evidence type="ECO:0000313" key="2">
    <source>
        <dbReference type="EMBL" id="MFC5566726.1"/>
    </source>
</evidence>
<keyword evidence="1" id="KW-0812">Transmembrane</keyword>
<comment type="caution">
    <text evidence="2">The sequence shown here is derived from an EMBL/GenBank/DDBJ whole genome shotgun (WGS) entry which is preliminary data.</text>
</comment>
<dbReference type="EMBL" id="JBHSNA010000007">
    <property type="protein sequence ID" value="MFC5566726.1"/>
    <property type="molecule type" value="Genomic_DNA"/>
</dbReference>
<evidence type="ECO:0000313" key="3">
    <source>
        <dbReference type="Proteomes" id="UP001596056"/>
    </source>
</evidence>
<keyword evidence="1" id="KW-0472">Membrane</keyword>
<dbReference type="Proteomes" id="UP001596056">
    <property type="component" value="Unassembled WGS sequence"/>
</dbReference>
<accession>A0ABW0SCS6</accession>
<keyword evidence="1" id="KW-1133">Transmembrane helix</keyword>
<organism evidence="2 3">
    <name type="scientific">Rubellimicrobium aerolatum</name>
    <dbReference type="NCBI Taxonomy" id="490979"/>
    <lineage>
        <taxon>Bacteria</taxon>
        <taxon>Pseudomonadati</taxon>
        <taxon>Pseudomonadota</taxon>
        <taxon>Alphaproteobacteria</taxon>
        <taxon>Rhodobacterales</taxon>
        <taxon>Roseobacteraceae</taxon>
        <taxon>Rubellimicrobium</taxon>
    </lineage>
</organism>
<evidence type="ECO:0000256" key="1">
    <source>
        <dbReference type="SAM" id="Phobius"/>
    </source>
</evidence>
<dbReference type="RefSeq" id="WP_209841425.1">
    <property type="nucleotide sequence ID" value="NZ_JAGGJP010000010.1"/>
</dbReference>
<feature type="transmembrane region" description="Helical" evidence="1">
    <location>
        <begin position="33"/>
        <end position="53"/>
    </location>
</feature>
<gene>
    <name evidence="2" type="ORF">ACFPOC_09915</name>
</gene>
<proteinExistence type="predicted"/>